<comment type="similarity">
    <text evidence="1">Belongs to the ATP-dependent AMP-binding enzyme family.</text>
</comment>
<organism evidence="5 6">
    <name type="scientific">Kitasatospora aureofaciens</name>
    <name type="common">Streptomyces aureofaciens</name>
    <dbReference type="NCBI Taxonomy" id="1894"/>
    <lineage>
        <taxon>Bacteria</taxon>
        <taxon>Bacillati</taxon>
        <taxon>Actinomycetota</taxon>
        <taxon>Actinomycetes</taxon>
        <taxon>Kitasatosporales</taxon>
        <taxon>Streptomycetaceae</taxon>
        <taxon>Kitasatospora</taxon>
    </lineage>
</organism>
<feature type="region of interest" description="Disordered" evidence="2">
    <location>
        <begin position="1"/>
        <end position="52"/>
    </location>
</feature>
<evidence type="ECO:0000256" key="2">
    <source>
        <dbReference type="SAM" id="MobiDB-lite"/>
    </source>
</evidence>
<dbReference type="GO" id="GO:0031956">
    <property type="term" value="F:medium-chain fatty acid-CoA ligase activity"/>
    <property type="evidence" value="ECO:0007669"/>
    <property type="project" value="TreeGrafter"/>
</dbReference>
<dbReference type="EMBL" id="BMUB01000023">
    <property type="protein sequence ID" value="GGU99650.1"/>
    <property type="molecule type" value="Genomic_DNA"/>
</dbReference>
<gene>
    <name evidence="5" type="primary">fadD36</name>
    <name evidence="5" type="ORF">GCM10010502_62600</name>
</gene>
<dbReference type="PROSITE" id="PS00455">
    <property type="entry name" value="AMP_BINDING"/>
    <property type="match status" value="1"/>
</dbReference>
<feature type="domain" description="AMP-dependent synthetase/ligase" evidence="3">
    <location>
        <begin position="102"/>
        <end position="390"/>
    </location>
</feature>
<dbReference type="PANTHER" id="PTHR43201">
    <property type="entry name" value="ACYL-COA SYNTHETASE"/>
    <property type="match status" value="1"/>
</dbReference>
<name>A0A8H9I085_KITAU</name>
<dbReference type="AlphaFoldDB" id="A0A8H9I085"/>
<evidence type="ECO:0000259" key="4">
    <source>
        <dbReference type="Pfam" id="PF13193"/>
    </source>
</evidence>
<dbReference type="InterPro" id="IPR042099">
    <property type="entry name" value="ANL_N_sf"/>
</dbReference>
<dbReference type="Proteomes" id="UP000610124">
    <property type="component" value="Unassembled WGS sequence"/>
</dbReference>
<evidence type="ECO:0000313" key="5">
    <source>
        <dbReference type="EMBL" id="GGU99650.1"/>
    </source>
</evidence>
<reference evidence="5" key="1">
    <citation type="journal article" date="2014" name="Int. J. Syst. Evol. Microbiol.">
        <title>Complete genome sequence of Corynebacterium casei LMG S-19264T (=DSM 44701T), isolated from a smear-ripened cheese.</title>
        <authorList>
            <consortium name="US DOE Joint Genome Institute (JGI-PGF)"/>
            <person name="Walter F."/>
            <person name="Albersmeier A."/>
            <person name="Kalinowski J."/>
            <person name="Ruckert C."/>
        </authorList>
    </citation>
    <scope>NUCLEOTIDE SEQUENCE</scope>
    <source>
        <strain evidence="5">JCM 4434</strain>
    </source>
</reference>
<feature type="domain" description="AMP-binding enzyme C-terminal" evidence="4">
    <location>
        <begin position="442"/>
        <end position="515"/>
    </location>
</feature>
<protein>
    <submittedName>
        <fullName evidence="5">Acyl-CoA synthetase</fullName>
    </submittedName>
</protein>
<dbReference type="Pfam" id="PF13193">
    <property type="entry name" value="AMP-binding_C"/>
    <property type="match status" value="1"/>
</dbReference>
<dbReference type="InterPro" id="IPR020845">
    <property type="entry name" value="AMP-binding_CS"/>
</dbReference>
<comment type="caution">
    <text evidence="5">The sequence shown here is derived from an EMBL/GenBank/DDBJ whole genome shotgun (WGS) entry which is preliminary data.</text>
</comment>
<evidence type="ECO:0000259" key="3">
    <source>
        <dbReference type="Pfam" id="PF00501"/>
    </source>
</evidence>
<evidence type="ECO:0000313" key="6">
    <source>
        <dbReference type="Proteomes" id="UP000610124"/>
    </source>
</evidence>
<dbReference type="Gene3D" id="3.30.300.30">
    <property type="match status" value="1"/>
</dbReference>
<dbReference type="NCBIfam" id="NF005858">
    <property type="entry name" value="PRK07787.1"/>
    <property type="match status" value="1"/>
</dbReference>
<dbReference type="Gene3D" id="3.40.50.12780">
    <property type="entry name" value="N-terminal domain of ligase-like"/>
    <property type="match status" value="1"/>
</dbReference>
<dbReference type="Pfam" id="PF00501">
    <property type="entry name" value="AMP-binding"/>
    <property type="match status" value="1"/>
</dbReference>
<accession>A0A8H9I085</accession>
<reference evidence="5" key="2">
    <citation type="submission" date="2020-09" db="EMBL/GenBank/DDBJ databases">
        <authorList>
            <person name="Sun Q."/>
            <person name="Ohkuma M."/>
        </authorList>
    </citation>
    <scope>NUCLEOTIDE SEQUENCE</scope>
    <source>
        <strain evidence="5">JCM 4434</strain>
    </source>
</reference>
<dbReference type="InterPro" id="IPR045851">
    <property type="entry name" value="AMP-bd_C_sf"/>
</dbReference>
<dbReference type="GO" id="GO:0006631">
    <property type="term" value="P:fatty acid metabolic process"/>
    <property type="evidence" value="ECO:0007669"/>
    <property type="project" value="TreeGrafter"/>
</dbReference>
<dbReference type="InterPro" id="IPR000873">
    <property type="entry name" value="AMP-dep_synth/lig_dom"/>
</dbReference>
<dbReference type="SUPFAM" id="SSF56801">
    <property type="entry name" value="Acetyl-CoA synthetase-like"/>
    <property type="match status" value="1"/>
</dbReference>
<evidence type="ECO:0000256" key="1">
    <source>
        <dbReference type="ARBA" id="ARBA00006432"/>
    </source>
</evidence>
<proteinExistence type="inferred from homology"/>
<dbReference type="InterPro" id="IPR025110">
    <property type="entry name" value="AMP-bd_C"/>
</dbReference>
<dbReference type="PANTHER" id="PTHR43201:SF8">
    <property type="entry name" value="ACYL-COA SYNTHETASE FAMILY MEMBER 3"/>
    <property type="match status" value="1"/>
</dbReference>
<sequence length="528" mass="54272">MDRRAWHRVLGATPSAVSAPVPEGGAAPARRVGPTAAGRGSPPRDQDEDEGEDGSMALLTALQGDHGDAADALRIDGRALSREALLGAATAVADRVAGAPALAVLARPTLETVTAVVGGLLAGVPVVPLPPDSGPKEREHILRDSGAALLAHAAGEAAPDGASVTALPVDPAERSSTTFAEPAPDATGFVLYTSGTTGAPKGAVIRRAAIAADLDALAAAWQWTAEDTLVHGLPLFHVHGLLLGVLGALRTGSRLVHTGRPTPAGYAAAGGSLYFGVPTVWSRLAADQEAAGRLSSARLLVSGSAPLPVPVFEKLAALTGHAPIERYGMTESLITVSTRADGERRPGSVGLPLEGVRTRLVGEDGEPVPYDGESVGELQVCGPTLFSGYLNRPDADAEAWTADGWFRTGDVAVIGADGFHRIVGRASVDLIKSGGYRIGAGEVEAALRDHPAVADAAVVGAPDEDLGQVIVAYVIPDGVVTEEQLTAFVAERLSVHKRPRRVVLVPELPRNALGKVLKKQLLAEAEGR</sequence>